<dbReference type="GO" id="GO:0019829">
    <property type="term" value="F:ATPase-coupled monoatomic cation transmembrane transporter activity"/>
    <property type="evidence" value="ECO:0007669"/>
    <property type="project" value="TreeGrafter"/>
</dbReference>
<evidence type="ECO:0000256" key="9">
    <source>
        <dbReference type="ARBA" id="ARBA00023136"/>
    </source>
</evidence>
<feature type="transmembrane region" description="Helical" evidence="12">
    <location>
        <begin position="94"/>
        <end position="111"/>
    </location>
</feature>
<dbReference type="GO" id="GO:0005886">
    <property type="term" value="C:plasma membrane"/>
    <property type="evidence" value="ECO:0007669"/>
    <property type="project" value="UniProtKB-SubCell"/>
</dbReference>
<dbReference type="PANTHER" id="PTHR43294:SF21">
    <property type="entry name" value="CATION TRANSPORTING ATPASE"/>
    <property type="match status" value="1"/>
</dbReference>
<dbReference type="Proteomes" id="UP000199213">
    <property type="component" value="Unassembled WGS sequence"/>
</dbReference>
<keyword evidence="6" id="KW-0067">ATP-binding</keyword>
<dbReference type="InterPro" id="IPR050510">
    <property type="entry name" value="Cation_transp_ATPase_P-type"/>
</dbReference>
<comment type="catalytic activity">
    <reaction evidence="10">
        <text>ATP + H2O = ADP + phosphate + H(+)</text>
        <dbReference type="Rhea" id="RHEA:13065"/>
        <dbReference type="ChEBI" id="CHEBI:15377"/>
        <dbReference type="ChEBI" id="CHEBI:15378"/>
        <dbReference type="ChEBI" id="CHEBI:30616"/>
        <dbReference type="ChEBI" id="CHEBI:43474"/>
        <dbReference type="ChEBI" id="CHEBI:456216"/>
    </reaction>
</comment>
<feature type="transmembrane region" description="Helical" evidence="12">
    <location>
        <begin position="71"/>
        <end position="88"/>
    </location>
</feature>
<dbReference type="Gene3D" id="2.70.150.10">
    <property type="entry name" value="Calcium-transporting ATPase, cytoplasmic transduction domain A"/>
    <property type="match status" value="1"/>
</dbReference>
<feature type="transmembrane region" description="Helical" evidence="12">
    <location>
        <begin position="747"/>
        <end position="771"/>
    </location>
</feature>
<organism evidence="14 15">
    <name type="scientific">Actinopolyspora mzabensis</name>
    <dbReference type="NCBI Taxonomy" id="995066"/>
    <lineage>
        <taxon>Bacteria</taxon>
        <taxon>Bacillati</taxon>
        <taxon>Actinomycetota</taxon>
        <taxon>Actinomycetes</taxon>
        <taxon>Actinopolysporales</taxon>
        <taxon>Actinopolysporaceae</taxon>
        <taxon>Actinopolyspora</taxon>
    </lineage>
</organism>
<dbReference type="Pfam" id="PF00122">
    <property type="entry name" value="E1-E2_ATPase"/>
    <property type="match status" value="1"/>
</dbReference>
<dbReference type="Pfam" id="PF13246">
    <property type="entry name" value="Cation_ATPase"/>
    <property type="match status" value="1"/>
</dbReference>
<dbReference type="InterPro" id="IPR044492">
    <property type="entry name" value="P_typ_ATPase_HD_dom"/>
</dbReference>
<comment type="similarity">
    <text evidence="2">Belongs to the cation transport ATPase (P-type) (TC 3.A.3) family. Type IIA subfamily.</text>
</comment>
<dbReference type="SUPFAM" id="SSF81660">
    <property type="entry name" value="Metal cation-transporting ATPase, ATP-binding domain N"/>
    <property type="match status" value="1"/>
</dbReference>
<evidence type="ECO:0000256" key="7">
    <source>
        <dbReference type="ARBA" id="ARBA00022967"/>
    </source>
</evidence>
<keyword evidence="8 12" id="KW-1133">Transmembrane helix</keyword>
<evidence type="ECO:0000256" key="5">
    <source>
        <dbReference type="ARBA" id="ARBA00022741"/>
    </source>
</evidence>
<evidence type="ECO:0000259" key="13">
    <source>
        <dbReference type="SMART" id="SM00831"/>
    </source>
</evidence>
<dbReference type="SUPFAM" id="SSF81665">
    <property type="entry name" value="Calcium ATPase, transmembrane domain M"/>
    <property type="match status" value="1"/>
</dbReference>
<evidence type="ECO:0000313" key="15">
    <source>
        <dbReference type="Proteomes" id="UP000199213"/>
    </source>
</evidence>
<feature type="transmembrane region" description="Helical" evidence="12">
    <location>
        <begin position="831"/>
        <end position="851"/>
    </location>
</feature>
<evidence type="ECO:0000256" key="1">
    <source>
        <dbReference type="ARBA" id="ARBA00004651"/>
    </source>
</evidence>
<dbReference type="InterPro" id="IPR006068">
    <property type="entry name" value="ATPase_P-typ_cation-transptr_C"/>
</dbReference>
<dbReference type="AlphaFoldDB" id="A0A1G9EKW7"/>
<dbReference type="InterPro" id="IPR059000">
    <property type="entry name" value="ATPase_P-type_domA"/>
</dbReference>
<evidence type="ECO:0000256" key="8">
    <source>
        <dbReference type="ARBA" id="ARBA00022989"/>
    </source>
</evidence>
<proteinExistence type="inferred from homology"/>
<dbReference type="InterPro" id="IPR004014">
    <property type="entry name" value="ATPase_P-typ_cation-transptr_N"/>
</dbReference>
<dbReference type="Gene3D" id="3.40.1110.10">
    <property type="entry name" value="Calcium-transporting ATPase, cytoplasmic domain N"/>
    <property type="match status" value="1"/>
</dbReference>
<dbReference type="PRINTS" id="PR00120">
    <property type="entry name" value="HATPASE"/>
</dbReference>
<evidence type="ECO:0000256" key="11">
    <source>
        <dbReference type="SAM" id="MobiDB-lite"/>
    </source>
</evidence>
<dbReference type="InterPro" id="IPR018303">
    <property type="entry name" value="ATPase_P-typ_P_site"/>
</dbReference>
<feature type="transmembrane region" description="Helical" evidence="12">
    <location>
        <begin position="284"/>
        <end position="308"/>
    </location>
</feature>
<dbReference type="GO" id="GO:1902600">
    <property type="term" value="P:proton transmembrane transport"/>
    <property type="evidence" value="ECO:0007669"/>
    <property type="project" value="TreeGrafter"/>
</dbReference>
<feature type="transmembrane region" description="Helical" evidence="12">
    <location>
        <begin position="863"/>
        <end position="879"/>
    </location>
</feature>
<dbReference type="SMART" id="SM00831">
    <property type="entry name" value="Cation_ATPase_N"/>
    <property type="match status" value="1"/>
</dbReference>
<dbReference type="NCBIfam" id="TIGR01494">
    <property type="entry name" value="ATPase_P-type"/>
    <property type="match status" value="3"/>
</dbReference>
<feature type="region of interest" description="Disordered" evidence="11">
    <location>
        <begin position="1"/>
        <end position="20"/>
    </location>
</feature>
<dbReference type="Gene3D" id="3.40.50.1000">
    <property type="entry name" value="HAD superfamily/HAD-like"/>
    <property type="match status" value="1"/>
</dbReference>
<dbReference type="SFLD" id="SFLDG00002">
    <property type="entry name" value="C1.7:_P-type_atpase_like"/>
    <property type="match status" value="1"/>
</dbReference>
<keyword evidence="5" id="KW-0547">Nucleotide-binding</keyword>
<keyword evidence="3" id="KW-1003">Cell membrane</keyword>
<dbReference type="InterPro" id="IPR023298">
    <property type="entry name" value="ATPase_P-typ_TM_dom_sf"/>
</dbReference>
<feature type="transmembrane region" description="Helical" evidence="12">
    <location>
        <begin position="699"/>
        <end position="722"/>
    </location>
</feature>
<dbReference type="InterPro" id="IPR001757">
    <property type="entry name" value="P_typ_ATPase"/>
</dbReference>
<dbReference type="Pfam" id="PF00690">
    <property type="entry name" value="Cation_ATPase_N"/>
    <property type="match status" value="1"/>
</dbReference>
<feature type="transmembrane region" description="Helical" evidence="12">
    <location>
        <begin position="254"/>
        <end position="278"/>
    </location>
</feature>
<reference evidence="15" key="1">
    <citation type="submission" date="2016-10" db="EMBL/GenBank/DDBJ databases">
        <authorList>
            <person name="Varghese N."/>
            <person name="Submissions S."/>
        </authorList>
    </citation>
    <scope>NUCLEOTIDE SEQUENCE [LARGE SCALE GENOMIC DNA]</scope>
    <source>
        <strain evidence="15">DSM 45460</strain>
    </source>
</reference>
<dbReference type="SFLD" id="SFLDF00027">
    <property type="entry name" value="p-type_atpase"/>
    <property type="match status" value="1"/>
</dbReference>
<evidence type="ECO:0000256" key="12">
    <source>
        <dbReference type="SAM" id="Phobius"/>
    </source>
</evidence>
<evidence type="ECO:0000256" key="10">
    <source>
        <dbReference type="ARBA" id="ARBA00049360"/>
    </source>
</evidence>
<dbReference type="Gene3D" id="1.20.1110.10">
    <property type="entry name" value="Calcium-transporting ATPase, transmembrane domain"/>
    <property type="match status" value="2"/>
</dbReference>
<feature type="compositionally biased region" description="Basic and acidic residues" evidence="11">
    <location>
        <begin position="8"/>
        <end position="20"/>
    </location>
</feature>
<evidence type="ECO:0000313" key="14">
    <source>
        <dbReference type="EMBL" id="SDK76691.1"/>
    </source>
</evidence>
<dbReference type="GO" id="GO:0005524">
    <property type="term" value="F:ATP binding"/>
    <property type="evidence" value="ECO:0007669"/>
    <property type="project" value="UniProtKB-KW"/>
</dbReference>
<evidence type="ECO:0000256" key="3">
    <source>
        <dbReference type="ARBA" id="ARBA00022475"/>
    </source>
</evidence>
<feature type="domain" description="Cation-transporting P-type ATPase N-terminal" evidence="13">
    <location>
        <begin position="18"/>
        <end position="91"/>
    </location>
</feature>
<feature type="transmembrane region" description="Helical" evidence="12">
    <location>
        <begin position="672"/>
        <end position="693"/>
    </location>
</feature>
<dbReference type="PRINTS" id="PR00119">
    <property type="entry name" value="CATATPASE"/>
</dbReference>
<accession>A0A1G9EKW7</accession>
<gene>
    <name evidence="14" type="ORF">SAMN04487820_112112</name>
</gene>
<sequence length="899" mass="96543">MSQPRHGRGTDSTRGSRVDPREPVNRLVLDLRSDVRGLGSREAARRLEVYGNNELPTSGKRNWPRALSRQFTHPLAVLLWIAAALAWFSGTGELATAIILVIVLNAALAFWQEEQAEHAVQTLGRYLPQHSHVRRGGEHMSVPVGELVPGDVLLIGEGERVPADARLLSGTLEVDASALTGESNPVERAADLTDTAERVLDSPVLVFSGTVCTRGHGEAIVHATGARTELGRIATLSARVRLAESPLERQVRRVAWLIAAVAGGVAAAFLPLGVLAGLSWAQSFLFAIGLLVANVPEGLLPTITLALAAGVRGMARKGALVKRLSAVETLGSTTVICTDKTGTLTRNAMRVVESRDGSGERAPPGTELLRALARCETADDATASGDPMELALLEFARAHDVRLTADTRNEQREKLYPFDPRLRRMASVEPRGEGFVVHVKGAPEEIIARCVTLFSGEGSVELTDTRRTELTGVVSDMADRGLRVIAFAVRGARTVPEQRDSAETGLCLLGLVGLIDPPRPEVTEAVHACHSAGIRVHIVTGDYGRTAAAVAREVGIRAERVLDGPELDELPEADLDRMLLSGEEIVFARASPESKLRIADALNQCGHVVAMTGDGINDAPALRRADLGVAMGVGGTDVAREAASVVLTDDNFATIVDGIEEGRRVYDNVGKFVLYIFAHLVPEVLPFLLFALSGGMVPLPLTVLQILAIDLGTETLPALALGRERAEPGLMREPPRERSRNVISGELLLRAWAIMGITSAVLVLLGYFLVLFDAGWSPGIDLTEAPGLRHAYAQATTTTFLGIVFCQLGTAFASRTRRAALRDIGSLTNRLLLAGFGFELLFAAAIVYVPPLQRVFDTAAPPAWVYVLLLPFPLIVWAADETYRGFLRRGHRSRVPIAT</sequence>
<name>A0A1G9EKW7_ACTMZ</name>
<protein>
    <submittedName>
        <fullName evidence="14">Plasma-membrane calcium-translocating P-type ATPase</fullName>
    </submittedName>
</protein>
<dbReference type="RefSeq" id="WP_092631322.1">
    <property type="nucleotide sequence ID" value="NZ_FNFM01000012.1"/>
</dbReference>
<dbReference type="InterPro" id="IPR023299">
    <property type="entry name" value="ATPase_P-typ_cyto_dom_N"/>
</dbReference>
<dbReference type="GO" id="GO:0016887">
    <property type="term" value="F:ATP hydrolysis activity"/>
    <property type="evidence" value="ECO:0007669"/>
    <property type="project" value="InterPro"/>
</dbReference>
<keyword evidence="15" id="KW-1185">Reference proteome</keyword>
<dbReference type="Pfam" id="PF00689">
    <property type="entry name" value="Cation_ATPase_C"/>
    <property type="match status" value="1"/>
</dbReference>
<evidence type="ECO:0000256" key="4">
    <source>
        <dbReference type="ARBA" id="ARBA00022692"/>
    </source>
</evidence>
<keyword evidence="9 12" id="KW-0472">Membrane</keyword>
<comment type="subcellular location">
    <subcellularLocation>
        <location evidence="1">Cell membrane</location>
        <topology evidence="1">Multi-pass membrane protein</topology>
    </subcellularLocation>
</comment>
<dbReference type="SFLD" id="SFLDS00003">
    <property type="entry name" value="Haloacid_Dehalogenase"/>
    <property type="match status" value="1"/>
</dbReference>
<dbReference type="SUPFAM" id="SSF81653">
    <property type="entry name" value="Calcium ATPase, transduction domain A"/>
    <property type="match status" value="1"/>
</dbReference>
<dbReference type="PANTHER" id="PTHR43294">
    <property type="entry name" value="SODIUM/POTASSIUM-TRANSPORTING ATPASE SUBUNIT ALPHA"/>
    <property type="match status" value="1"/>
</dbReference>
<keyword evidence="7" id="KW-1278">Translocase</keyword>
<dbReference type="PROSITE" id="PS00154">
    <property type="entry name" value="ATPASE_E1_E2"/>
    <property type="match status" value="1"/>
</dbReference>
<evidence type="ECO:0000256" key="6">
    <source>
        <dbReference type="ARBA" id="ARBA00022840"/>
    </source>
</evidence>
<dbReference type="EMBL" id="FNFM01000012">
    <property type="protein sequence ID" value="SDK76691.1"/>
    <property type="molecule type" value="Genomic_DNA"/>
</dbReference>
<dbReference type="InterPro" id="IPR023214">
    <property type="entry name" value="HAD_sf"/>
</dbReference>
<keyword evidence="4 12" id="KW-0812">Transmembrane</keyword>
<feature type="transmembrane region" description="Helical" evidence="12">
    <location>
        <begin position="791"/>
        <end position="810"/>
    </location>
</feature>
<dbReference type="OrthoDB" id="9814270at2"/>
<dbReference type="InterPro" id="IPR008250">
    <property type="entry name" value="ATPase_P-typ_transduc_dom_A_sf"/>
</dbReference>
<dbReference type="InterPro" id="IPR036412">
    <property type="entry name" value="HAD-like_sf"/>
</dbReference>
<dbReference type="SUPFAM" id="SSF56784">
    <property type="entry name" value="HAD-like"/>
    <property type="match status" value="1"/>
</dbReference>
<evidence type="ECO:0000256" key="2">
    <source>
        <dbReference type="ARBA" id="ARBA00005675"/>
    </source>
</evidence>